<evidence type="ECO:0000313" key="2">
    <source>
        <dbReference type="EMBL" id="GHO58349.1"/>
    </source>
</evidence>
<dbReference type="InterPro" id="IPR025296">
    <property type="entry name" value="DUF4158"/>
</dbReference>
<keyword evidence="3" id="KW-1185">Reference proteome</keyword>
<dbReference type="EMBL" id="BNJG01000003">
    <property type="protein sequence ID" value="GHO58349.1"/>
    <property type="molecule type" value="Genomic_DNA"/>
</dbReference>
<feature type="domain" description="DUF4158" evidence="1">
    <location>
        <begin position="5"/>
        <end position="174"/>
    </location>
</feature>
<accession>A0ABQ3UZR4</accession>
<organism evidence="2 3">
    <name type="scientific">Ktedonobacter robiniae</name>
    <dbReference type="NCBI Taxonomy" id="2778365"/>
    <lineage>
        <taxon>Bacteria</taxon>
        <taxon>Bacillati</taxon>
        <taxon>Chloroflexota</taxon>
        <taxon>Ktedonobacteria</taxon>
        <taxon>Ktedonobacterales</taxon>
        <taxon>Ktedonobacteraceae</taxon>
        <taxon>Ktedonobacter</taxon>
    </lineage>
</organism>
<reference evidence="2 3" key="1">
    <citation type="journal article" date="2021" name="Int. J. Syst. Evol. Microbiol.">
        <title>Reticulibacter mediterranei gen. nov., sp. nov., within the new family Reticulibacteraceae fam. nov., and Ktedonospora formicarum gen. nov., sp. nov., Ktedonobacter robiniae sp. nov., Dictyobacter formicarum sp. nov. and Dictyobacter arantiisoli sp. nov., belonging to the class Ktedonobacteria.</title>
        <authorList>
            <person name="Yabe S."/>
            <person name="Zheng Y."/>
            <person name="Wang C.M."/>
            <person name="Sakai Y."/>
            <person name="Abe K."/>
            <person name="Yokota A."/>
            <person name="Donadio S."/>
            <person name="Cavaletti L."/>
            <person name="Monciardini P."/>
        </authorList>
    </citation>
    <scope>NUCLEOTIDE SEQUENCE [LARGE SCALE GENOMIC DNA]</scope>
    <source>
        <strain evidence="2 3">SOSP1-30</strain>
    </source>
</reference>
<sequence length="399" mass="45352">MPVEFLTEEQRQRYGAYTAEPSDAQLASYFYLDDTDRERLATKRGSHHRLGFALQVCTVRYLSTFLTNPTLVPAGAVRHVARQLGIDDDPAPLLASYATAWQTREHSREIQQLYGYHDFAEQPNHFQLIRWLYTHAWLTAERPSVLFDLATKRLVDQKVLLPGVSVLERLVARVRDHAANRLWQKLASLPTAHQRFLLEDLLKAQDGSSQARLDRLRRAPTQVSGPGLIKALRRLTEIRAIGVTEIDLSFVPPGRLKQLARYAAAARMTQIERMADDRRIATLLAFARVFEVTAQDEAFDLLDGLMRSLWTLATRVGERERLRTLRDLDAAALQLREACLVLLDSTHPDPQVREKVYAQIAQEALAQACALVGELARPAEEEQQYQQLLGEYATVRTYS</sequence>
<comment type="caution">
    <text evidence="2">The sequence shown here is derived from an EMBL/GenBank/DDBJ whole genome shotgun (WGS) entry which is preliminary data.</text>
</comment>
<proteinExistence type="predicted"/>
<dbReference type="Pfam" id="PF13700">
    <property type="entry name" value="DUF4158"/>
    <property type="match status" value="1"/>
</dbReference>
<name>A0ABQ3UZR4_9CHLR</name>
<gene>
    <name evidence="2" type="ORF">KSB_68240</name>
</gene>
<evidence type="ECO:0000313" key="3">
    <source>
        <dbReference type="Proteomes" id="UP000654345"/>
    </source>
</evidence>
<dbReference type="RefSeq" id="WP_201374655.1">
    <property type="nucleotide sequence ID" value="NZ_BNJG01000003.1"/>
</dbReference>
<evidence type="ECO:0000259" key="1">
    <source>
        <dbReference type="Pfam" id="PF13700"/>
    </source>
</evidence>
<dbReference type="Proteomes" id="UP000654345">
    <property type="component" value="Unassembled WGS sequence"/>
</dbReference>
<protein>
    <recommendedName>
        <fullName evidence="1">DUF4158 domain-containing protein</fullName>
    </recommendedName>
</protein>